<dbReference type="SUPFAM" id="SSF51735">
    <property type="entry name" value="NAD(P)-binding Rossmann-fold domains"/>
    <property type="match status" value="1"/>
</dbReference>
<reference evidence="5" key="1">
    <citation type="journal article" date="2019" name="Int. J. Syst. Evol. Microbiol.">
        <title>The Global Catalogue of Microorganisms (GCM) 10K type strain sequencing project: providing services to taxonomists for standard genome sequencing and annotation.</title>
        <authorList>
            <consortium name="The Broad Institute Genomics Platform"/>
            <consortium name="The Broad Institute Genome Sequencing Center for Infectious Disease"/>
            <person name="Wu L."/>
            <person name="Ma J."/>
        </authorList>
    </citation>
    <scope>NUCLEOTIDE SEQUENCE [LARGE SCALE GENOMIC DNA]</scope>
    <source>
        <strain evidence="5">JCM 9458</strain>
    </source>
</reference>
<protein>
    <recommendedName>
        <fullName evidence="3">2,3-dihydro-2,3-dihydroxybenzoate dehydrogenase</fullName>
        <ecNumber evidence="3">1.3.1.28</ecNumber>
    </recommendedName>
</protein>
<proteinExistence type="inferred from homology"/>
<evidence type="ECO:0000256" key="1">
    <source>
        <dbReference type="ARBA" id="ARBA00006484"/>
    </source>
</evidence>
<organism evidence="4 5">
    <name type="scientific">Cryptosporangium minutisporangium</name>
    <dbReference type="NCBI Taxonomy" id="113569"/>
    <lineage>
        <taxon>Bacteria</taxon>
        <taxon>Bacillati</taxon>
        <taxon>Actinomycetota</taxon>
        <taxon>Actinomycetes</taxon>
        <taxon>Cryptosporangiales</taxon>
        <taxon>Cryptosporangiaceae</taxon>
        <taxon>Cryptosporangium</taxon>
    </lineage>
</organism>
<dbReference type="PROSITE" id="PS00061">
    <property type="entry name" value="ADH_SHORT"/>
    <property type="match status" value="1"/>
</dbReference>
<gene>
    <name evidence="4" type="ORF">GCM10020369_71320</name>
</gene>
<dbReference type="EC" id="1.3.1.28" evidence="3"/>
<dbReference type="InterPro" id="IPR036291">
    <property type="entry name" value="NAD(P)-bd_dom_sf"/>
</dbReference>
<evidence type="ECO:0000313" key="4">
    <source>
        <dbReference type="EMBL" id="GAA3396045.1"/>
    </source>
</evidence>
<keyword evidence="2" id="KW-0560">Oxidoreductase</keyword>
<dbReference type="InterPro" id="IPR002347">
    <property type="entry name" value="SDR_fam"/>
</dbReference>
<sequence length="261" mass="26842">MTPSGLVGRGALVTGAGQGIGAAVGRALAAEGARVVLADRNHAAAGRLAEELRDCGHDATAVPLDVRDTAATEHAVATAESAVGTLDVLVNVAGVLTTGPALDTGDGEWAEVFDVNAGGVFRCSRAVARRMVPRRRGVIVTVGSNAAGVPRSRMAAYAASKAAAAQFTRCLGLELAEFGVRCNVVAPGSTDTPMLRGMWNGPDDRDATLRGDPDRYRVGIPLGRLAQPDDVADAVVFLASDRARHITLHDLYVDGGAALRA</sequence>
<dbReference type="InterPro" id="IPR003560">
    <property type="entry name" value="DHB_DH"/>
</dbReference>
<dbReference type="Gene3D" id="3.40.50.720">
    <property type="entry name" value="NAD(P)-binding Rossmann-like Domain"/>
    <property type="match status" value="1"/>
</dbReference>
<dbReference type="PANTHER" id="PTHR43669:SF8">
    <property type="entry name" value="SHORT-CHAIN TYPE DEHYDROGENASE_REDUCTASE-RELATED"/>
    <property type="match status" value="1"/>
</dbReference>
<keyword evidence="5" id="KW-1185">Reference proteome</keyword>
<evidence type="ECO:0000256" key="2">
    <source>
        <dbReference type="ARBA" id="ARBA00023002"/>
    </source>
</evidence>
<dbReference type="PANTHER" id="PTHR43669">
    <property type="entry name" value="5-KETO-D-GLUCONATE 5-REDUCTASE"/>
    <property type="match status" value="1"/>
</dbReference>
<evidence type="ECO:0000256" key="3">
    <source>
        <dbReference type="NCBIfam" id="TIGR04316"/>
    </source>
</evidence>
<dbReference type="Proteomes" id="UP001501676">
    <property type="component" value="Unassembled WGS sequence"/>
</dbReference>
<comment type="similarity">
    <text evidence="1">Belongs to the short-chain dehydrogenases/reductases (SDR) family.</text>
</comment>
<dbReference type="InterPro" id="IPR020904">
    <property type="entry name" value="Sc_DH/Rdtase_CS"/>
</dbReference>
<accession>A0ABP6T9A3</accession>
<dbReference type="RefSeq" id="WP_345732693.1">
    <property type="nucleotide sequence ID" value="NZ_BAAAYN010000052.1"/>
</dbReference>
<dbReference type="NCBIfam" id="TIGR04316">
    <property type="entry name" value="dhbA_paeA"/>
    <property type="match status" value="1"/>
</dbReference>
<dbReference type="PRINTS" id="PR01397">
    <property type="entry name" value="DHBDHDRGNASE"/>
</dbReference>
<dbReference type="PRINTS" id="PR00080">
    <property type="entry name" value="SDRFAMILY"/>
</dbReference>
<evidence type="ECO:0000313" key="5">
    <source>
        <dbReference type="Proteomes" id="UP001501676"/>
    </source>
</evidence>
<dbReference type="NCBIfam" id="NF006074">
    <property type="entry name" value="PRK08220.1"/>
    <property type="match status" value="1"/>
</dbReference>
<dbReference type="EMBL" id="BAAAYN010000052">
    <property type="protein sequence ID" value="GAA3396045.1"/>
    <property type="molecule type" value="Genomic_DNA"/>
</dbReference>
<comment type="caution">
    <text evidence="4">The sequence shown here is derived from an EMBL/GenBank/DDBJ whole genome shotgun (WGS) entry which is preliminary data.</text>
</comment>
<name>A0ABP6T9A3_9ACTN</name>
<dbReference type="Pfam" id="PF13561">
    <property type="entry name" value="adh_short_C2"/>
    <property type="match status" value="1"/>
</dbReference>